<protein>
    <recommendedName>
        <fullName evidence="3">Glycosyltransferase family 69 protein</fullName>
    </recommendedName>
</protein>
<dbReference type="Pfam" id="PF11735">
    <property type="entry name" value="CAP59_mtransfer"/>
    <property type="match status" value="1"/>
</dbReference>
<organism evidence="1 2">
    <name type="scientific">Thielaviopsis punctulata</name>
    <dbReference type="NCBI Taxonomy" id="72032"/>
    <lineage>
        <taxon>Eukaryota</taxon>
        <taxon>Fungi</taxon>
        <taxon>Dikarya</taxon>
        <taxon>Ascomycota</taxon>
        <taxon>Pezizomycotina</taxon>
        <taxon>Sordariomycetes</taxon>
        <taxon>Hypocreomycetidae</taxon>
        <taxon>Microascales</taxon>
        <taxon>Ceratocystidaceae</taxon>
        <taxon>Thielaviopsis</taxon>
    </lineage>
</organism>
<dbReference type="AlphaFoldDB" id="A0A0F4ZFW7"/>
<dbReference type="Proteomes" id="UP000033483">
    <property type="component" value="Unassembled WGS sequence"/>
</dbReference>
<accession>A0A0F4ZFW7</accession>
<sequence>MARRFTPLPSKLRASPPPLLPFDSVGSSYRTRSGRTPYSFRLRVRRLFRTPLPRIFLAFLILLQVLDIVRIHVHLSVEHESSDIIDLARRHHGERIYVASMHWNDAPIVRNHWNKAVLNLAEALGPKNIFVSVYESGSWDDTKAALTELDVKLEQMGVPRNITRSNVTHKDEMAAVGDGDGWIMTPRGKHEMRRIPFLAKLRNRTLRDLEELHKAGIYFDKILFLNDVVFTAEDALRLLDTNQGSFAAACSLDFDKPPVYYDTFALRDSDGAAHLMPTWPYFRSSVSREALLLNQAAVPVKSCWNGIVAMPAAPFVSGTPLRFRGISDSLAIHHLEGSECCLIHADNPLTKELGVYLNPQVRVAYNYPAYKATHPHSGDSWLGWGQIAWGLWESRFRRLTTFTITRDWVVSSRINKWQKEDPENSEPGTFCLINEMQVLIENGWAHV</sequence>
<evidence type="ECO:0008006" key="3">
    <source>
        <dbReference type="Google" id="ProtNLM"/>
    </source>
</evidence>
<dbReference type="InterPro" id="IPR021047">
    <property type="entry name" value="Mannosyltransferase_CMT1"/>
</dbReference>
<proteinExistence type="predicted"/>
<dbReference type="OrthoDB" id="262547at2759"/>
<comment type="caution">
    <text evidence="1">The sequence shown here is derived from an EMBL/GenBank/DDBJ whole genome shotgun (WGS) entry which is preliminary data.</text>
</comment>
<dbReference type="EMBL" id="LAEV01000843">
    <property type="protein sequence ID" value="KKA29412.1"/>
    <property type="molecule type" value="Genomic_DNA"/>
</dbReference>
<keyword evidence="2" id="KW-1185">Reference proteome</keyword>
<dbReference type="PANTHER" id="PTHR34144">
    <property type="entry name" value="CHROMOSOME 8, WHOLE GENOME SHOTGUN SEQUENCE"/>
    <property type="match status" value="1"/>
</dbReference>
<reference evidence="1 2" key="1">
    <citation type="submission" date="2015-03" db="EMBL/GenBank/DDBJ databases">
        <authorList>
            <person name="Radwan O."/>
            <person name="Al-Naeli F.A."/>
            <person name="Rendon G.A."/>
            <person name="Fields C."/>
        </authorList>
    </citation>
    <scope>NUCLEOTIDE SEQUENCE [LARGE SCALE GENOMIC DNA]</scope>
    <source>
        <strain evidence="1">CR-DP1</strain>
    </source>
</reference>
<name>A0A0F4ZFW7_9PEZI</name>
<dbReference type="PANTHER" id="PTHR34144:SF7">
    <property type="entry name" value="EXPORT PROTEIN (CAP59), PUTATIVE (AFU_ORTHOLOGUE AFUA_7G05020)-RELATED"/>
    <property type="match status" value="1"/>
</dbReference>
<gene>
    <name evidence="1" type="ORF">TD95_004069</name>
</gene>
<evidence type="ECO:0000313" key="2">
    <source>
        <dbReference type="Proteomes" id="UP000033483"/>
    </source>
</evidence>
<evidence type="ECO:0000313" key="1">
    <source>
        <dbReference type="EMBL" id="KKA29412.1"/>
    </source>
</evidence>